<protein>
    <recommendedName>
        <fullName evidence="7">Endolytic murein transglycosylase</fullName>
        <ecNumber evidence="7">4.2.2.29</ecNumber>
    </recommendedName>
    <alternativeName>
        <fullName evidence="7">Peptidoglycan lytic transglycosylase</fullName>
    </alternativeName>
    <alternativeName>
        <fullName evidence="7">Peptidoglycan polymerization terminase</fullName>
    </alternativeName>
</protein>
<evidence type="ECO:0000256" key="8">
    <source>
        <dbReference type="SAM" id="MobiDB-lite"/>
    </source>
</evidence>
<dbReference type="NCBIfam" id="TIGR00247">
    <property type="entry name" value="endolytic transglycosylase MltG"/>
    <property type="match status" value="1"/>
</dbReference>
<comment type="subcellular location">
    <subcellularLocation>
        <location evidence="7">Cell membrane</location>
        <topology evidence="7">Single-pass membrane protein</topology>
    </subcellularLocation>
</comment>
<keyword evidence="4 7" id="KW-0472">Membrane</keyword>
<dbReference type="EC" id="4.2.2.29" evidence="7"/>
<name>A0A2S5J2F2_9MICC</name>
<dbReference type="AlphaFoldDB" id="A0A2S5J2F2"/>
<feature type="compositionally biased region" description="Basic and acidic residues" evidence="8">
    <location>
        <begin position="12"/>
        <end position="36"/>
    </location>
</feature>
<keyword evidence="10" id="KW-1185">Reference proteome</keyword>
<evidence type="ECO:0000256" key="7">
    <source>
        <dbReference type="HAMAP-Rule" id="MF_02065"/>
    </source>
</evidence>
<gene>
    <name evidence="7 9" type="primary">mltG</name>
    <name evidence="9" type="ORF">C4K88_00500</name>
</gene>
<evidence type="ECO:0000313" key="9">
    <source>
        <dbReference type="EMBL" id="PPB51006.1"/>
    </source>
</evidence>
<evidence type="ECO:0000256" key="1">
    <source>
        <dbReference type="ARBA" id="ARBA00022475"/>
    </source>
</evidence>
<comment type="similarity">
    <text evidence="7">Belongs to the transglycosylase MltG family.</text>
</comment>
<comment type="caution">
    <text evidence="9">The sequence shown here is derived from an EMBL/GenBank/DDBJ whole genome shotgun (WGS) entry which is preliminary data.</text>
</comment>
<dbReference type="EMBL" id="PRKW01000001">
    <property type="protein sequence ID" value="PPB51006.1"/>
    <property type="molecule type" value="Genomic_DNA"/>
</dbReference>
<sequence>MDRPDGQVVDETGPRRHDEAADDDYGHPGTDDHTHPDAGGYTHPEPVEEFFVAQDVPQRAGSGSRRTPSEAKRRRRIRRTVVLLVVLALFAGTVYGAALMLRDVLGLNDVKDYAGPGGEETVFTVSEGAGALAIGTGLETADIVADSVTFVEALGAIADGREVQPGEYEMRLQMSSSAAAEALLGEDPTLVSYAAVARDLRQGEVFDILADSTGIPRAEFDALAEDPAQFGLPDQALSLEGYLHPGEYRFDVEATATDILTEMITATTDRLAQDGVTDPDEQYEILTVASIVQAEAQEGDYATVAGSVYNRLKPGNTETNGLIQSDATVTYGLGTRTYQLTDEEKKDTSNPYNTYANPGLPKGPIGSPSDEAIDATVNPADVPFYFWVTVDLDTGETKFSETYAEHLKYVAEYEAWCGDNPGRCE</sequence>
<dbReference type="GO" id="GO:0008932">
    <property type="term" value="F:lytic endotransglycosylase activity"/>
    <property type="evidence" value="ECO:0007669"/>
    <property type="project" value="UniProtKB-UniRule"/>
</dbReference>
<dbReference type="InterPro" id="IPR003770">
    <property type="entry name" value="MLTG-like"/>
</dbReference>
<feature type="region of interest" description="Disordered" evidence="8">
    <location>
        <begin position="53"/>
        <end position="72"/>
    </location>
</feature>
<reference evidence="9 10" key="1">
    <citation type="journal article" date="2014" name="Int. J. Syst. Evol. Microbiol.">
        <title>Arthrobacter pityocampae sp. nov., isolated from Thaumetopoea pityocampa (Lep., Thaumetopoeidae).</title>
        <authorList>
            <person name="Ince I.A."/>
            <person name="Demirbag Z."/>
            <person name="Kati H."/>
        </authorList>
    </citation>
    <scope>NUCLEOTIDE SEQUENCE [LARGE SCALE GENOMIC DNA]</scope>
    <source>
        <strain evidence="9 10">Tp2</strain>
    </source>
</reference>
<evidence type="ECO:0000313" key="10">
    <source>
        <dbReference type="Proteomes" id="UP000239297"/>
    </source>
</evidence>
<dbReference type="PANTHER" id="PTHR30518">
    <property type="entry name" value="ENDOLYTIC MUREIN TRANSGLYCOSYLASE"/>
    <property type="match status" value="1"/>
</dbReference>
<keyword evidence="5 7" id="KW-0456">Lyase</keyword>
<keyword evidence="1 7" id="KW-1003">Cell membrane</keyword>
<comment type="function">
    <text evidence="7">Functions as a peptidoglycan terminase that cleaves nascent peptidoglycan strands endolytically to terminate their elongation.</text>
</comment>
<evidence type="ECO:0000256" key="2">
    <source>
        <dbReference type="ARBA" id="ARBA00022692"/>
    </source>
</evidence>
<proteinExistence type="inferred from homology"/>
<dbReference type="GO" id="GO:0071555">
    <property type="term" value="P:cell wall organization"/>
    <property type="evidence" value="ECO:0007669"/>
    <property type="project" value="UniProtKB-KW"/>
</dbReference>
<accession>A0A2S5J2F2</accession>
<evidence type="ECO:0000256" key="4">
    <source>
        <dbReference type="ARBA" id="ARBA00023136"/>
    </source>
</evidence>
<dbReference type="Gene3D" id="3.30.1490.480">
    <property type="entry name" value="Endolytic murein transglycosylase"/>
    <property type="match status" value="1"/>
</dbReference>
<keyword evidence="3 7" id="KW-1133">Transmembrane helix</keyword>
<keyword evidence="2 7" id="KW-0812">Transmembrane</keyword>
<dbReference type="GO" id="GO:0009252">
    <property type="term" value="P:peptidoglycan biosynthetic process"/>
    <property type="evidence" value="ECO:0007669"/>
    <property type="project" value="UniProtKB-UniRule"/>
</dbReference>
<dbReference type="Proteomes" id="UP000239297">
    <property type="component" value="Unassembled WGS sequence"/>
</dbReference>
<organism evidence="9 10">
    <name type="scientific">Arthrobacter pityocampae</name>
    <dbReference type="NCBI Taxonomy" id="547334"/>
    <lineage>
        <taxon>Bacteria</taxon>
        <taxon>Bacillati</taxon>
        <taxon>Actinomycetota</taxon>
        <taxon>Actinomycetes</taxon>
        <taxon>Micrococcales</taxon>
        <taxon>Micrococcaceae</taxon>
        <taxon>Arthrobacter</taxon>
    </lineage>
</organism>
<dbReference type="HAMAP" id="MF_02065">
    <property type="entry name" value="MltG"/>
    <property type="match status" value="1"/>
</dbReference>
<evidence type="ECO:0000256" key="5">
    <source>
        <dbReference type="ARBA" id="ARBA00023239"/>
    </source>
</evidence>
<feature type="transmembrane region" description="Helical" evidence="7">
    <location>
        <begin position="81"/>
        <end position="101"/>
    </location>
</feature>
<feature type="region of interest" description="Disordered" evidence="8">
    <location>
        <begin position="344"/>
        <end position="367"/>
    </location>
</feature>
<dbReference type="GO" id="GO:0005886">
    <property type="term" value="C:plasma membrane"/>
    <property type="evidence" value="ECO:0007669"/>
    <property type="project" value="UniProtKB-SubCell"/>
</dbReference>
<evidence type="ECO:0000256" key="6">
    <source>
        <dbReference type="ARBA" id="ARBA00023316"/>
    </source>
</evidence>
<dbReference type="Pfam" id="PF02618">
    <property type="entry name" value="YceG"/>
    <property type="match status" value="1"/>
</dbReference>
<feature type="region of interest" description="Disordered" evidence="8">
    <location>
        <begin position="1"/>
        <end position="48"/>
    </location>
</feature>
<keyword evidence="6 7" id="KW-0961">Cell wall biogenesis/degradation</keyword>
<feature type="site" description="Important for catalytic activity" evidence="7">
    <location>
        <position position="295"/>
    </location>
</feature>
<dbReference type="OrthoDB" id="9814591at2"/>
<comment type="catalytic activity">
    <reaction evidence="7">
        <text>a peptidoglycan chain = a peptidoglycan chain with N-acetyl-1,6-anhydromuramyl-[peptide] at the reducing end + a peptidoglycan chain with N-acetylglucosamine at the non-reducing end.</text>
        <dbReference type="EC" id="4.2.2.29"/>
    </reaction>
</comment>
<dbReference type="PANTHER" id="PTHR30518:SF2">
    <property type="entry name" value="ENDOLYTIC MUREIN TRANSGLYCOSYLASE"/>
    <property type="match status" value="1"/>
</dbReference>
<evidence type="ECO:0000256" key="3">
    <source>
        <dbReference type="ARBA" id="ARBA00022989"/>
    </source>
</evidence>